<dbReference type="Proteomes" id="UP000325081">
    <property type="component" value="Unassembled WGS sequence"/>
</dbReference>
<evidence type="ECO:0000256" key="1">
    <source>
        <dbReference type="ARBA" id="ARBA00004123"/>
    </source>
</evidence>
<evidence type="ECO:0000313" key="5">
    <source>
        <dbReference type="EMBL" id="GER29071.1"/>
    </source>
</evidence>
<dbReference type="GO" id="GO:0045893">
    <property type="term" value="P:positive regulation of DNA-templated transcription"/>
    <property type="evidence" value="ECO:0007669"/>
    <property type="project" value="InterPro"/>
</dbReference>
<dbReference type="AlphaFoldDB" id="A0A5A7P8Q8"/>
<dbReference type="PANTHER" id="PTHR22952">
    <property type="entry name" value="CAMP-RESPONSE ELEMENT BINDING PROTEIN-RELATED"/>
    <property type="match status" value="1"/>
</dbReference>
<dbReference type="GO" id="GO:0005634">
    <property type="term" value="C:nucleus"/>
    <property type="evidence" value="ECO:0007669"/>
    <property type="project" value="UniProtKB-SubCell"/>
</dbReference>
<keyword evidence="2" id="KW-0238">DNA-binding</keyword>
<evidence type="ECO:0000256" key="3">
    <source>
        <dbReference type="ARBA" id="ARBA00023242"/>
    </source>
</evidence>
<dbReference type="GO" id="GO:0003677">
    <property type="term" value="F:DNA binding"/>
    <property type="evidence" value="ECO:0007669"/>
    <property type="project" value="UniProtKB-KW"/>
</dbReference>
<accession>A0A5A7P8Q8</accession>
<protein>
    <submittedName>
        <fullName evidence="5">Abscisic acid-insensitive 5</fullName>
    </submittedName>
</protein>
<reference evidence="6" key="1">
    <citation type="journal article" date="2019" name="Curr. Biol.">
        <title>Genome Sequence of Striga asiatica Provides Insight into the Evolution of Plant Parasitism.</title>
        <authorList>
            <person name="Yoshida S."/>
            <person name="Kim S."/>
            <person name="Wafula E.K."/>
            <person name="Tanskanen J."/>
            <person name="Kim Y.M."/>
            <person name="Honaas L."/>
            <person name="Yang Z."/>
            <person name="Spallek T."/>
            <person name="Conn C.E."/>
            <person name="Ichihashi Y."/>
            <person name="Cheong K."/>
            <person name="Cui S."/>
            <person name="Der J.P."/>
            <person name="Gundlach H."/>
            <person name="Jiao Y."/>
            <person name="Hori C."/>
            <person name="Ishida J.K."/>
            <person name="Kasahara H."/>
            <person name="Kiba T."/>
            <person name="Kim M.S."/>
            <person name="Koo N."/>
            <person name="Laohavisit A."/>
            <person name="Lee Y.H."/>
            <person name="Lumba S."/>
            <person name="McCourt P."/>
            <person name="Mortimer J.C."/>
            <person name="Mutuku J.M."/>
            <person name="Nomura T."/>
            <person name="Sasaki-Sekimoto Y."/>
            <person name="Seto Y."/>
            <person name="Wang Y."/>
            <person name="Wakatake T."/>
            <person name="Sakakibara H."/>
            <person name="Demura T."/>
            <person name="Yamaguchi S."/>
            <person name="Yoneyama K."/>
            <person name="Manabe R.I."/>
            <person name="Nelson D.C."/>
            <person name="Schulman A.H."/>
            <person name="Timko M.P."/>
            <person name="dePamphilis C.W."/>
            <person name="Choi D."/>
            <person name="Shirasu K."/>
        </authorList>
    </citation>
    <scope>NUCLEOTIDE SEQUENCE [LARGE SCALE GENOMIC DNA]</scope>
    <source>
        <strain evidence="6">cv. UVA1</strain>
    </source>
</reference>
<evidence type="ECO:0000313" key="6">
    <source>
        <dbReference type="Proteomes" id="UP000325081"/>
    </source>
</evidence>
<dbReference type="OrthoDB" id="644067at2759"/>
<evidence type="ECO:0000256" key="4">
    <source>
        <dbReference type="SAM" id="MobiDB-lite"/>
    </source>
</evidence>
<proteinExistence type="predicted"/>
<organism evidence="5 6">
    <name type="scientific">Striga asiatica</name>
    <name type="common">Asiatic witchweed</name>
    <name type="synonym">Buchnera asiatica</name>
    <dbReference type="NCBI Taxonomy" id="4170"/>
    <lineage>
        <taxon>Eukaryota</taxon>
        <taxon>Viridiplantae</taxon>
        <taxon>Streptophyta</taxon>
        <taxon>Embryophyta</taxon>
        <taxon>Tracheophyta</taxon>
        <taxon>Spermatophyta</taxon>
        <taxon>Magnoliopsida</taxon>
        <taxon>eudicotyledons</taxon>
        <taxon>Gunneridae</taxon>
        <taxon>Pentapetalae</taxon>
        <taxon>asterids</taxon>
        <taxon>lamiids</taxon>
        <taxon>Lamiales</taxon>
        <taxon>Orobanchaceae</taxon>
        <taxon>Buchnereae</taxon>
        <taxon>Striga</taxon>
    </lineage>
</organism>
<dbReference type="EMBL" id="BKCP01003335">
    <property type="protein sequence ID" value="GER29071.1"/>
    <property type="molecule type" value="Genomic_DNA"/>
</dbReference>
<dbReference type="PANTHER" id="PTHR22952:SF175">
    <property type="entry name" value="PROTEIN ABSCISIC ACID-INSENSITIVE 5"/>
    <property type="match status" value="1"/>
</dbReference>
<evidence type="ECO:0000256" key="2">
    <source>
        <dbReference type="ARBA" id="ARBA00023125"/>
    </source>
</evidence>
<sequence length="203" mass="22239">MNSENTNQEQEQQKQLPMPNEDNTVIGRQPSIYSLTLDELQNTLNGSGKNFGSMNMDEFLNSIWTAEEAQAQAQAQSQAQFSSYVQPTSNIPAQFLLKQGSLALPEPLFGKTVDEVWSEIHKVNEVNCAVDEPANRQLTLGEMTLEDFLVRAGIVRQQNGGTGEEDVNCQLSVGPTNFVAGGVGCGGPRRVERRRRKADGPAV</sequence>
<feature type="region of interest" description="Disordered" evidence="4">
    <location>
        <begin position="1"/>
        <end position="26"/>
    </location>
</feature>
<name>A0A5A7P8Q8_STRAF</name>
<comment type="caution">
    <text evidence="5">The sequence shown here is derived from an EMBL/GenBank/DDBJ whole genome shotgun (WGS) entry which is preliminary data.</text>
</comment>
<dbReference type="InterPro" id="IPR043452">
    <property type="entry name" value="BZIP46-like"/>
</dbReference>
<keyword evidence="6" id="KW-1185">Reference proteome</keyword>
<comment type="subcellular location">
    <subcellularLocation>
        <location evidence="1">Nucleus</location>
    </subcellularLocation>
</comment>
<dbReference type="GO" id="GO:0003700">
    <property type="term" value="F:DNA-binding transcription factor activity"/>
    <property type="evidence" value="ECO:0007669"/>
    <property type="project" value="InterPro"/>
</dbReference>
<gene>
    <name evidence="5" type="ORF">STAS_04901</name>
</gene>
<keyword evidence="3" id="KW-0539">Nucleus</keyword>
<feature type="compositionally biased region" description="Low complexity" evidence="4">
    <location>
        <begin position="1"/>
        <end position="15"/>
    </location>
</feature>